<dbReference type="InterPro" id="IPR032828">
    <property type="entry name" value="PolyA_RNA-bd"/>
</dbReference>
<keyword evidence="5" id="KW-0479">Metal-binding</keyword>
<comment type="cofactor">
    <cofactor evidence="1">
        <name>Mg(2+)</name>
        <dbReference type="ChEBI" id="CHEBI:18420"/>
    </cofactor>
</comment>
<dbReference type="PANTHER" id="PTHR46173">
    <property type="entry name" value="CCA TRNA NUCLEOTIDYLTRANSFERASE 1, MITOCHONDRIAL"/>
    <property type="match status" value="1"/>
</dbReference>
<comment type="similarity">
    <text evidence="8">Belongs to the tRNA nucleotidyltransferase/poly(A) polymerase family.</text>
</comment>
<evidence type="ECO:0000256" key="7">
    <source>
        <dbReference type="ARBA" id="ARBA00022842"/>
    </source>
</evidence>
<dbReference type="EC" id="2.7.7.72" evidence="11"/>
<dbReference type="Pfam" id="PF01743">
    <property type="entry name" value="PolyA_pol"/>
    <property type="match status" value="1"/>
</dbReference>
<dbReference type="Proteomes" id="UP000822862">
    <property type="component" value="Chromosome"/>
</dbReference>
<evidence type="ECO:0000256" key="2">
    <source>
        <dbReference type="ARBA" id="ARBA00022679"/>
    </source>
</evidence>
<dbReference type="GO" id="GO:0004810">
    <property type="term" value="F:CCA tRNA nucleotidyltransferase activity"/>
    <property type="evidence" value="ECO:0007669"/>
    <property type="project" value="UniProtKB-EC"/>
</dbReference>
<evidence type="ECO:0000256" key="8">
    <source>
        <dbReference type="RuleBase" id="RU003953"/>
    </source>
</evidence>
<accession>A0ABX8Z140</accession>
<dbReference type="PANTHER" id="PTHR46173:SF1">
    <property type="entry name" value="CCA TRNA NUCLEOTIDYLTRANSFERASE 1, MITOCHONDRIAL"/>
    <property type="match status" value="1"/>
</dbReference>
<dbReference type="Gene3D" id="1.10.3090.10">
    <property type="entry name" value="cca-adding enzyme, domain 2"/>
    <property type="match status" value="1"/>
</dbReference>
<dbReference type="Gene3D" id="3.30.460.10">
    <property type="entry name" value="Beta Polymerase, domain 2"/>
    <property type="match status" value="1"/>
</dbReference>
<evidence type="ECO:0000256" key="6">
    <source>
        <dbReference type="ARBA" id="ARBA00022741"/>
    </source>
</evidence>
<dbReference type="CDD" id="cd05398">
    <property type="entry name" value="NT_ClassII-CCAase"/>
    <property type="match status" value="1"/>
</dbReference>
<dbReference type="RefSeq" id="WP_194844649.1">
    <property type="nucleotide sequence ID" value="NZ_CP075585.1"/>
</dbReference>
<keyword evidence="8" id="KW-0694">RNA-binding</keyword>
<keyword evidence="2 8" id="KW-0808">Transferase</keyword>
<feature type="domain" description="Poly A polymerase head" evidence="9">
    <location>
        <begin position="21"/>
        <end position="141"/>
    </location>
</feature>
<dbReference type="EMBL" id="CP075585">
    <property type="protein sequence ID" value="QZA59394.1"/>
    <property type="molecule type" value="Genomic_DNA"/>
</dbReference>
<evidence type="ECO:0000259" key="10">
    <source>
        <dbReference type="Pfam" id="PF12627"/>
    </source>
</evidence>
<dbReference type="Pfam" id="PF12627">
    <property type="entry name" value="PolyA_pol_RNAbd"/>
    <property type="match status" value="1"/>
</dbReference>
<reference evidence="11 12" key="1">
    <citation type="submission" date="2020-01" db="EMBL/GenBank/DDBJ databases">
        <authorList>
            <person name="Sixt B."/>
            <person name="Schulz F."/>
            <person name="Kostanjsek R."/>
            <person name="Koestlbacher S."/>
            <person name="Collingro A."/>
            <person name="Toenshoff E."/>
            <person name="Horn M."/>
        </authorList>
    </citation>
    <scope>NUCLEOTIDE SEQUENCE [LARGE SCALE GENOMIC DNA]</scope>
    <source>
        <strain evidence="11 12">15C</strain>
    </source>
</reference>
<feature type="domain" description="tRNA nucleotidyltransferase/poly(A) polymerase RNA and SrmB- binding" evidence="10">
    <location>
        <begin position="168"/>
        <end position="229"/>
    </location>
</feature>
<dbReference type="InterPro" id="IPR043519">
    <property type="entry name" value="NT_sf"/>
</dbReference>
<keyword evidence="12" id="KW-1185">Reference proteome</keyword>
<dbReference type="SUPFAM" id="SSF81301">
    <property type="entry name" value="Nucleotidyltransferase"/>
    <property type="match status" value="1"/>
</dbReference>
<dbReference type="InterPro" id="IPR050264">
    <property type="entry name" value="Bact_CCA-adding_enz_type3_sf"/>
</dbReference>
<evidence type="ECO:0000313" key="12">
    <source>
        <dbReference type="Proteomes" id="UP000822862"/>
    </source>
</evidence>
<gene>
    <name evidence="11" type="ORF">RHAB15C_0001281</name>
</gene>
<proteinExistence type="inferred from homology"/>
<keyword evidence="3" id="KW-0819">tRNA processing</keyword>
<evidence type="ECO:0000256" key="5">
    <source>
        <dbReference type="ARBA" id="ARBA00022723"/>
    </source>
</evidence>
<sequence length="414" mass="48134">MRNFALAKQIVQTLVKAGFTTYFAGGWVRDYLMNHPSDDIDIATEAPVDVIQKIFPKTIPVGLAFGIVIVVVEGHQFEVATFRKEKAYVDGRRPTHVESATPEEDALRRDFTINGLFWDPLTKTLYDYVEGQKDLTLGIIRAIGDPHARFLEDRLRMIRAVRYSTRFNFTIEIETDQAIIAHAKSLFPSVAIERVWQEFHKIARFGKLDISFLELYRLGLLTTIFPELQKLKLQELEKKVEPFKRFPKKTPVIAYILELFPNRSLEELLSICEYLKLSRIEKNFTLFLHRTKKMLSMPKDWLSKIELVEWAHFYADPQSHICLQIFGSGLPNRERKIFFDFHQQKQYLLKKAIERIQKKQPLVTSSSLKTAGIAPGKQMGLLLQEAEKISINQQIEDPQEIISQLKKMPFWNHL</sequence>
<protein>
    <submittedName>
        <fullName evidence="11">CCA-adding enzyme</fullName>
        <ecNumber evidence="11">2.7.7.72</ecNumber>
    </submittedName>
</protein>
<dbReference type="SUPFAM" id="SSF81891">
    <property type="entry name" value="Poly A polymerase C-terminal region-like"/>
    <property type="match status" value="1"/>
</dbReference>
<keyword evidence="4 11" id="KW-0548">Nucleotidyltransferase</keyword>
<evidence type="ECO:0000256" key="1">
    <source>
        <dbReference type="ARBA" id="ARBA00001946"/>
    </source>
</evidence>
<organism evidence="11 12">
    <name type="scientific">Candidatus Rhabdochlamydia porcellionis</name>
    <dbReference type="NCBI Taxonomy" id="225148"/>
    <lineage>
        <taxon>Bacteria</taxon>
        <taxon>Pseudomonadati</taxon>
        <taxon>Chlamydiota</taxon>
        <taxon>Chlamydiia</taxon>
        <taxon>Parachlamydiales</taxon>
        <taxon>Candidatus Rhabdochlamydiaceae</taxon>
        <taxon>Candidatus Rhabdochlamydia</taxon>
    </lineage>
</organism>
<reference evidence="11 12" key="2">
    <citation type="submission" date="2021-05" db="EMBL/GenBank/DDBJ databases">
        <title>Ecology and evolution of chlamydial symbionts of arthropods.</title>
        <authorList>
            <person name="Halter T."/>
            <person name="Sixt B.S."/>
            <person name="Toenshoff E.R."/>
            <person name="Koestlbacher S."/>
            <person name="Schulz F."/>
            <person name="Kostanjsek R."/>
            <person name="Collingro A."/>
            <person name="Hendrickx F."/>
            <person name="Horn M."/>
        </authorList>
    </citation>
    <scope>NUCLEOTIDE SEQUENCE [LARGE SCALE GENOMIC DNA]</scope>
    <source>
        <strain evidence="11 12">15C</strain>
    </source>
</reference>
<evidence type="ECO:0000313" key="11">
    <source>
        <dbReference type="EMBL" id="QZA59394.1"/>
    </source>
</evidence>
<dbReference type="InterPro" id="IPR002646">
    <property type="entry name" value="PolA_pol_head_dom"/>
</dbReference>
<keyword evidence="7" id="KW-0460">Magnesium</keyword>
<keyword evidence="6" id="KW-0547">Nucleotide-binding</keyword>
<evidence type="ECO:0000256" key="4">
    <source>
        <dbReference type="ARBA" id="ARBA00022695"/>
    </source>
</evidence>
<evidence type="ECO:0000259" key="9">
    <source>
        <dbReference type="Pfam" id="PF01743"/>
    </source>
</evidence>
<evidence type="ECO:0000256" key="3">
    <source>
        <dbReference type="ARBA" id="ARBA00022694"/>
    </source>
</evidence>
<name>A0ABX8Z140_9BACT</name>